<proteinExistence type="predicted"/>
<dbReference type="EMBL" id="BK015636">
    <property type="protein sequence ID" value="DAE17081.1"/>
    <property type="molecule type" value="Genomic_DNA"/>
</dbReference>
<dbReference type="InterPro" id="IPR050678">
    <property type="entry name" value="DNA_Partitioning_ATPase"/>
</dbReference>
<evidence type="ECO:0000259" key="1">
    <source>
        <dbReference type="Pfam" id="PF13614"/>
    </source>
</evidence>
<organism evidence="2">
    <name type="scientific">Siphoviridae sp. ctbvd11</name>
    <dbReference type="NCBI Taxonomy" id="2825567"/>
    <lineage>
        <taxon>Viruses</taxon>
        <taxon>Duplodnaviria</taxon>
        <taxon>Heunggongvirae</taxon>
        <taxon>Uroviricota</taxon>
        <taxon>Caudoviricetes</taxon>
    </lineage>
</organism>
<dbReference type="PANTHER" id="PTHR13696:SF99">
    <property type="entry name" value="COBYRINIC ACID AC-DIAMIDE SYNTHASE"/>
    <property type="match status" value="1"/>
</dbReference>
<reference evidence="2" key="1">
    <citation type="journal article" date="2021" name="Proc. Natl. Acad. Sci. U.S.A.">
        <title>A Catalog of Tens of Thousands of Viruses from Human Metagenomes Reveals Hidden Associations with Chronic Diseases.</title>
        <authorList>
            <person name="Tisza M.J."/>
            <person name="Buck C.B."/>
        </authorList>
    </citation>
    <scope>NUCLEOTIDE SEQUENCE</scope>
    <source>
        <strain evidence="2">Ctbvd11</strain>
    </source>
</reference>
<protein>
    <submittedName>
        <fullName evidence="2">ParA</fullName>
    </submittedName>
</protein>
<dbReference type="PANTHER" id="PTHR13696">
    <property type="entry name" value="P-LOOP CONTAINING NUCLEOSIDE TRIPHOSPHATE HYDROLASE"/>
    <property type="match status" value="1"/>
</dbReference>
<dbReference type="InterPro" id="IPR025669">
    <property type="entry name" value="AAA_dom"/>
</dbReference>
<dbReference type="SUPFAM" id="SSF52540">
    <property type="entry name" value="P-loop containing nucleoside triphosphate hydrolases"/>
    <property type="match status" value="1"/>
</dbReference>
<accession>A0A8S5QE50</accession>
<dbReference type="Gene3D" id="3.40.50.300">
    <property type="entry name" value="P-loop containing nucleotide triphosphate hydrolases"/>
    <property type="match status" value="1"/>
</dbReference>
<sequence length="291" mass="32833">MAEQRLKEILAFVNHKGGVGKTTTVQSLAAGLRRYGRGFFGKGEDGKERRPRILLIDLDPQSSLSFLFGWNEAENAGKPTVYDALVQQSRLPVYQVREGIYLAPASYRLISIEPFLNQMPVPRKALFKLFGKPLTEMQGEELMQEGVSSILEAFDYVLIDCPPALSLLTHNALSVASSVVIPIQLEMLATKGIAEILNAVQETREDLNPDIDIRGLLMVMSNDQTRITKEFKGYLGQKFDDYMFDAYTRRDTKMVEAQAKNQDIFEFAPYCRVGLDYEKFTKEILASMPKD</sequence>
<dbReference type="InterPro" id="IPR027417">
    <property type="entry name" value="P-loop_NTPase"/>
</dbReference>
<feature type="domain" description="AAA" evidence="1">
    <location>
        <begin position="8"/>
        <end position="213"/>
    </location>
</feature>
<name>A0A8S5QE50_9CAUD</name>
<dbReference type="Pfam" id="PF13614">
    <property type="entry name" value="AAA_31"/>
    <property type="match status" value="1"/>
</dbReference>
<evidence type="ECO:0000313" key="2">
    <source>
        <dbReference type="EMBL" id="DAE17081.1"/>
    </source>
</evidence>
<dbReference type="CDD" id="cd02042">
    <property type="entry name" value="ParAB_family"/>
    <property type="match status" value="1"/>
</dbReference>